<organism evidence="2 3">
    <name type="scientific">Coemansia javaensis</name>
    <dbReference type="NCBI Taxonomy" id="2761396"/>
    <lineage>
        <taxon>Eukaryota</taxon>
        <taxon>Fungi</taxon>
        <taxon>Fungi incertae sedis</taxon>
        <taxon>Zoopagomycota</taxon>
        <taxon>Kickxellomycotina</taxon>
        <taxon>Kickxellomycetes</taxon>
        <taxon>Kickxellales</taxon>
        <taxon>Kickxellaceae</taxon>
        <taxon>Coemansia</taxon>
    </lineage>
</organism>
<feature type="compositionally biased region" description="Basic and acidic residues" evidence="1">
    <location>
        <begin position="77"/>
        <end position="92"/>
    </location>
</feature>
<feature type="compositionally biased region" description="Low complexity" evidence="1">
    <location>
        <begin position="37"/>
        <end position="52"/>
    </location>
</feature>
<name>A0A9W8LI37_9FUNG</name>
<feature type="compositionally biased region" description="Basic residues" evidence="1">
    <location>
        <begin position="53"/>
        <end position="68"/>
    </location>
</feature>
<dbReference type="AlphaFoldDB" id="A0A9W8LI37"/>
<evidence type="ECO:0000313" key="3">
    <source>
        <dbReference type="Proteomes" id="UP001140217"/>
    </source>
</evidence>
<feature type="region of interest" description="Disordered" evidence="1">
    <location>
        <begin position="1"/>
        <end position="92"/>
    </location>
</feature>
<reference evidence="2" key="1">
    <citation type="submission" date="2022-07" db="EMBL/GenBank/DDBJ databases">
        <title>Phylogenomic reconstructions and comparative analyses of Kickxellomycotina fungi.</title>
        <authorList>
            <person name="Reynolds N.K."/>
            <person name="Stajich J.E."/>
            <person name="Barry K."/>
            <person name="Grigoriev I.V."/>
            <person name="Crous P."/>
            <person name="Smith M.E."/>
        </authorList>
    </citation>
    <scope>NUCLEOTIDE SEQUENCE</scope>
    <source>
        <strain evidence="2">NBRC 105414</strain>
    </source>
</reference>
<sequence>MGKSAKALKRPSRKQKELQKATRPAARPEGGGEKRPPAAAAVARSSGGAVSKPKPKPKSKPVRAKAKAKAALGRAAGPKERKTDYMDIFARK</sequence>
<gene>
    <name evidence="2" type="ORF">H4R18_002884</name>
</gene>
<comment type="caution">
    <text evidence="2">The sequence shown here is derived from an EMBL/GenBank/DDBJ whole genome shotgun (WGS) entry which is preliminary data.</text>
</comment>
<accession>A0A9W8LI37</accession>
<dbReference type="EMBL" id="JANBUL010000105">
    <property type="protein sequence ID" value="KAJ2781407.1"/>
    <property type="molecule type" value="Genomic_DNA"/>
</dbReference>
<evidence type="ECO:0000256" key="1">
    <source>
        <dbReference type="SAM" id="MobiDB-lite"/>
    </source>
</evidence>
<protein>
    <submittedName>
        <fullName evidence="2">Uncharacterized protein</fullName>
    </submittedName>
</protein>
<dbReference type="Proteomes" id="UP001140217">
    <property type="component" value="Unassembled WGS sequence"/>
</dbReference>
<proteinExistence type="predicted"/>
<keyword evidence="3" id="KW-1185">Reference proteome</keyword>
<feature type="compositionally biased region" description="Basic residues" evidence="1">
    <location>
        <begin position="1"/>
        <end position="13"/>
    </location>
</feature>
<evidence type="ECO:0000313" key="2">
    <source>
        <dbReference type="EMBL" id="KAJ2781407.1"/>
    </source>
</evidence>